<dbReference type="PANTHER" id="PTHR28075:SF1">
    <property type="entry name" value="DUF1748-DOMAIN-CONTAINING PROTEIN"/>
    <property type="match status" value="1"/>
</dbReference>
<reference evidence="3" key="2">
    <citation type="submission" date="2019-10" db="EMBL/GenBank/DDBJ databases">
        <title>Conservation and host-specific expression of non-tandemly repeated heterogenous ribosome RNA gene in arbuscular mycorrhizal fungi.</title>
        <authorList>
            <person name="Maeda T."/>
            <person name="Kobayashi Y."/>
            <person name="Nakagawa T."/>
            <person name="Ezawa T."/>
            <person name="Yamaguchi K."/>
            <person name="Bino T."/>
            <person name="Nishimoto Y."/>
            <person name="Shigenobu S."/>
            <person name="Kawaguchi M."/>
        </authorList>
    </citation>
    <scope>NUCLEOTIDE SEQUENCE</scope>
    <source>
        <strain evidence="3">HR1</strain>
    </source>
</reference>
<reference evidence="2 4" key="1">
    <citation type="submission" date="2017-11" db="EMBL/GenBank/DDBJ databases">
        <title>The genome of Rhizophagus clarus HR1 reveals common genetic basis of auxotrophy among arbuscular mycorrhizal fungi.</title>
        <authorList>
            <person name="Kobayashi Y."/>
        </authorList>
    </citation>
    <scope>NUCLEOTIDE SEQUENCE [LARGE SCALE GENOMIC DNA]</scope>
    <source>
        <strain evidence="2 4">HR1</strain>
    </source>
</reference>
<evidence type="ECO:0000313" key="4">
    <source>
        <dbReference type="Proteomes" id="UP000247702"/>
    </source>
</evidence>
<dbReference type="EMBL" id="BLAL01000178">
    <property type="protein sequence ID" value="GES88516.1"/>
    <property type="molecule type" value="Genomic_DNA"/>
</dbReference>
<feature type="signal peptide" evidence="1">
    <location>
        <begin position="1"/>
        <end position="18"/>
    </location>
</feature>
<dbReference type="AlphaFoldDB" id="A0A2Z6RQ10"/>
<keyword evidence="4" id="KW-1185">Reference proteome</keyword>
<dbReference type="PANTHER" id="PTHR28075">
    <property type="entry name" value="CHROMOSOME 16, WHOLE GENOME SHOTGUN SEQUENCE"/>
    <property type="match status" value="1"/>
</dbReference>
<feature type="chain" id="PRO_5036327587" evidence="1">
    <location>
        <begin position="19"/>
        <end position="73"/>
    </location>
</feature>
<evidence type="ECO:0000313" key="3">
    <source>
        <dbReference type="EMBL" id="GES88516.1"/>
    </source>
</evidence>
<dbReference type="EMBL" id="BEXD01003988">
    <property type="protein sequence ID" value="GBC05128.1"/>
    <property type="molecule type" value="Genomic_DNA"/>
</dbReference>
<dbReference type="GO" id="GO:0005737">
    <property type="term" value="C:cytoplasm"/>
    <property type="evidence" value="ECO:0007669"/>
    <property type="project" value="TreeGrafter"/>
</dbReference>
<sequence>MVLGKIVHFAADAVLVSAVLAGIKRSTGLSVATHKIENQEIKSAVVKFLNVGEWVVDQSILIMSNSAYFERKR</sequence>
<evidence type="ECO:0000256" key="1">
    <source>
        <dbReference type="SAM" id="SignalP"/>
    </source>
</evidence>
<evidence type="ECO:0000313" key="2">
    <source>
        <dbReference type="EMBL" id="GBC05128.1"/>
    </source>
</evidence>
<comment type="caution">
    <text evidence="2">The sequence shown here is derived from an EMBL/GenBank/DDBJ whole genome shotgun (WGS) entry which is preliminary data.</text>
</comment>
<proteinExistence type="predicted"/>
<name>A0A2Z6RQ10_9GLOM</name>
<accession>A0A2Z6RQ10</accession>
<dbReference type="Proteomes" id="UP000247702">
    <property type="component" value="Unassembled WGS sequence"/>
</dbReference>
<dbReference type="OrthoDB" id="16824at2759"/>
<dbReference type="Proteomes" id="UP000615446">
    <property type="component" value="Unassembled WGS sequence"/>
</dbReference>
<keyword evidence="1" id="KW-0732">Signal</keyword>
<dbReference type="Pfam" id="PF08520">
    <property type="entry name" value="Mitofissin"/>
    <property type="match status" value="1"/>
</dbReference>
<gene>
    <name evidence="3" type="ORF">RCL2_001546200</name>
    <name evidence="2" type="ORF">RclHR1_06050006</name>
</gene>
<dbReference type="InterPro" id="IPR013726">
    <property type="entry name" value="Mitofissin"/>
</dbReference>
<dbReference type="STRING" id="94130.A0A2Z6RQ10"/>
<organism evidence="2 4">
    <name type="scientific">Rhizophagus clarus</name>
    <dbReference type="NCBI Taxonomy" id="94130"/>
    <lineage>
        <taxon>Eukaryota</taxon>
        <taxon>Fungi</taxon>
        <taxon>Fungi incertae sedis</taxon>
        <taxon>Mucoromycota</taxon>
        <taxon>Glomeromycotina</taxon>
        <taxon>Glomeromycetes</taxon>
        <taxon>Glomerales</taxon>
        <taxon>Glomeraceae</taxon>
        <taxon>Rhizophagus</taxon>
    </lineage>
</organism>
<protein>
    <submittedName>
        <fullName evidence="3">DUF1748-domain-containing protein</fullName>
    </submittedName>
</protein>